<name>A0A6N1NY16_9VIRU</name>
<accession>A0A6N1NY16</accession>
<reference evidence="1" key="2">
    <citation type="journal article" date="2018" name="Nat. Commun.">
        <title>Tailed giant Tupanvirus possesses the most complete translational apparatus of the known virosphere.</title>
        <authorList>
            <person name="Abrahao J."/>
            <person name="Silva L."/>
            <person name="Silva L.S."/>
            <person name="Khalil J.Y.B."/>
            <person name="Rodrigues R."/>
            <person name="Arantes T."/>
            <person name="Assis F."/>
            <person name="Boratto P."/>
            <person name="Andrade M."/>
            <person name="Kroon E.G."/>
            <person name="Ribeiro B."/>
            <person name="Bergier I."/>
            <person name="Seligmann H."/>
            <person name="Ghigo E."/>
            <person name="Colson P."/>
            <person name="Levasseur A."/>
            <person name="Kroemer G."/>
            <person name="Raoult D."/>
            <person name="La Scola B."/>
        </authorList>
    </citation>
    <scope>NUCLEOTIDE SEQUENCE [LARGE SCALE GENOMIC DNA]</scope>
    <source>
        <strain evidence="1">Soda lake</strain>
    </source>
</reference>
<dbReference type="KEGG" id="vg:80518449"/>
<dbReference type="RefSeq" id="YP_010781685.1">
    <property type="nucleotide sequence ID" value="NC_075039.1"/>
</dbReference>
<dbReference type="GeneID" id="80518449"/>
<protein>
    <submittedName>
        <fullName evidence="1">Putative orfan</fullName>
    </submittedName>
</protein>
<evidence type="ECO:0000313" key="1">
    <source>
        <dbReference type="EMBL" id="QKU35032.1"/>
    </source>
</evidence>
<organism evidence="1">
    <name type="scientific">Tupanvirus soda lake</name>
    <dbReference type="NCBI Taxonomy" id="2126985"/>
    <lineage>
        <taxon>Viruses</taxon>
        <taxon>Varidnaviria</taxon>
        <taxon>Bamfordvirae</taxon>
        <taxon>Nucleocytoviricota</taxon>
        <taxon>Megaviricetes</taxon>
        <taxon>Imitervirales</taxon>
        <taxon>Mimiviridae</taxon>
        <taxon>Megamimivirinae</taxon>
        <taxon>Tupanvirus</taxon>
        <taxon>Tupanvirus salinum</taxon>
    </lineage>
</organism>
<reference evidence="1" key="1">
    <citation type="submission" date="2017-01" db="EMBL/GenBank/DDBJ databases">
        <authorList>
            <person name="Assis F.L."/>
            <person name="Abrahao J.S."/>
            <person name="Silva L."/>
            <person name="Khalil J.B."/>
            <person name="Rodrigues R."/>
            <person name="Silva L.S."/>
            <person name="Arantes T."/>
            <person name="Boratto P."/>
            <person name="Andrade M."/>
            <person name="Kroon E.G."/>
            <person name="Ribeiro B."/>
            <person name="Bergier I."/>
            <person name="Seligmann H."/>
            <person name="Ghigo E."/>
            <person name="Colson P."/>
            <person name="Levasseur A."/>
            <person name="Raoult D."/>
            <person name="Scola B.L."/>
        </authorList>
    </citation>
    <scope>NUCLEOTIDE SEQUENCE</scope>
    <source>
        <strain evidence="1">Soda lake</strain>
    </source>
</reference>
<dbReference type="EMBL" id="KY523104">
    <property type="protein sequence ID" value="QKU35032.1"/>
    <property type="molecule type" value="Genomic_DNA"/>
</dbReference>
<proteinExistence type="predicted"/>
<sequence length="88" mass="10479">MENLIKYCKNKNNGTLLIYSSKNFNEACNIFSQTKIPKKYRSNKNRWNILLKHNKLYNIYLMPNDIAKNKVTDFFDPFGTSSILKYVY</sequence>